<dbReference type="InterPro" id="IPR007410">
    <property type="entry name" value="LpqE-like"/>
</dbReference>
<sequence length="159" mass="16731">MKKTAFALLLSLCTALPALAADPAGDLTASSPWARATPQGAKNGAAYLSLRNTGSQDDALLAARGDVAERIELHTHINDNGVMKMRQVADIPLKAGQTTELKPGSYHIMLIGLKKPLAEGARIPLTLEFRQARPLAVEVEVGPVNSLMAPAGHAGHAMH</sequence>
<dbReference type="AlphaFoldDB" id="A0A248LHF5"/>
<proteinExistence type="predicted"/>
<dbReference type="Proteomes" id="UP000197424">
    <property type="component" value="Chromosome"/>
</dbReference>
<protein>
    <submittedName>
        <fullName evidence="1">DUF461 domain containing protein</fullName>
    </submittedName>
</protein>
<reference evidence="2" key="1">
    <citation type="submission" date="2017-06" db="EMBL/GenBank/DDBJ databases">
        <title>Whole genome sequence of Laribacter hongkongensis LHGZ1.</title>
        <authorList>
            <person name="Chen D."/>
            <person name="Wu H."/>
            <person name="Chen J."/>
        </authorList>
    </citation>
    <scope>NUCLEOTIDE SEQUENCE [LARGE SCALE GENOMIC DNA]</scope>
    <source>
        <strain evidence="2">LHGZ1</strain>
    </source>
</reference>
<evidence type="ECO:0000313" key="2">
    <source>
        <dbReference type="Proteomes" id="UP000197424"/>
    </source>
</evidence>
<accession>A0A248LHF5</accession>
<dbReference type="SUPFAM" id="SSF110087">
    <property type="entry name" value="DR1885-like metal-binding protein"/>
    <property type="match status" value="1"/>
</dbReference>
<dbReference type="GeneID" id="75110758"/>
<gene>
    <name evidence="1" type="ORF">LHGZ1_1124</name>
</gene>
<evidence type="ECO:0000313" key="1">
    <source>
        <dbReference type="EMBL" id="ASJ23955.1"/>
    </source>
</evidence>
<dbReference type="PANTHER" id="PTHR36302">
    <property type="entry name" value="BLR7088 PROTEIN"/>
    <property type="match status" value="1"/>
</dbReference>
<dbReference type="PANTHER" id="PTHR36302:SF1">
    <property type="entry name" value="COPPER CHAPERONE PCU(A)C"/>
    <property type="match status" value="1"/>
</dbReference>
<organism evidence="1 2">
    <name type="scientific">Laribacter hongkongensis</name>
    <dbReference type="NCBI Taxonomy" id="168471"/>
    <lineage>
        <taxon>Bacteria</taxon>
        <taxon>Pseudomonadati</taxon>
        <taxon>Pseudomonadota</taxon>
        <taxon>Betaproteobacteria</taxon>
        <taxon>Neisseriales</taxon>
        <taxon>Aquaspirillaceae</taxon>
        <taxon>Laribacter</taxon>
    </lineage>
</organism>
<dbReference type="Pfam" id="PF04314">
    <property type="entry name" value="PCuAC"/>
    <property type="match status" value="1"/>
</dbReference>
<dbReference type="InterPro" id="IPR036182">
    <property type="entry name" value="PCuAC_sf"/>
</dbReference>
<name>A0A248LHF5_9NEIS</name>
<dbReference type="InterPro" id="IPR058248">
    <property type="entry name" value="Lxx211020-like"/>
</dbReference>
<dbReference type="RefSeq" id="WP_051189966.1">
    <property type="nucleotide sequence ID" value="NZ_CP022115.1"/>
</dbReference>
<dbReference type="EMBL" id="CP022115">
    <property type="protein sequence ID" value="ASJ23955.1"/>
    <property type="molecule type" value="Genomic_DNA"/>
</dbReference>
<dbReference type="Gene3D" id="2.60.40.1890">
    <property type="entry name" value="PCu(A)C copper chaperone"/>
    <property type="match status" value="1"/>
</dbReference>